<dbReference type="InterPro" id="IPR056592">
    <property type="entry name" value="Beta-prop_At3g26010-like"/>
</dbReference>
<dbReference type="PANTHER" id="PTHR10706:SF130">
    <property type="entry name" value="F-BOX ONLY PROTEIN 31"/>
    <property type="match status" value="1"/>
</dbReference>
<keyword evidence="3" id="KW-0472">Membrane</keyword>
<dbReference type="InterPro" id="IPR011043">
    <property type="entry name" value="Gal_Oxase/kelch_b-propeller"/>
</dbReference>
<evidence type="ECO:0000313" key="6">
    <source>
        <dbReference type="Proteomes" id="UP000029121"/>
    </source>
</evidence>
<dbReference type="Pfam" id="PF24750">
    <property type="entry name" value="b-prop_At3g26010-like"/>
    <property type="match status" value="1"/>
</dbReference>
<dbReference type="CDD" id="cd22157">
    <property type="entry name" value="F-box_AtFBW1-like"/>
    <property type="match status" value="1"/>
</dbReference>
<dbReference type="SUPFAM" id="SSF50965">
    <property type="entry name" value="Galactose oxidase, central domain"/>
    <property type="match status" value="1"/>
</dbReference>
<dbReference type="SUPFAM" id="SSF81383">
    <property type="entry name" value="F-box domain"/>
    <property type="match status" value="1"/>
</dbReference>
<dbReference type="FunFam" id="1.20.1280.50:FF:000030">
    <property type="entry name" value="F-box/kelch-repeat protein At3g61590"/>
    <property type="match status" value="1"/>
</dbReference>
<dbReference type="Gene3D" id="1.20.1280.50">
    <property type="match status" value="1"/>
</dbReference>
<dbReference type="eggNOG" id="ENOG502QUHY">
    <property type="taxonomic scope" value="Eukaryota"/>
</dbReference>
<keyword evidence="2" id="KW-0833">Ubl conjugation pathway</keyword>
<comment type="pathway">
    <text evidence="1">Protein modification; protein ubiquitination.</text>
</comment>
<keyword evidence="3" id="KW-1133">Transmembrane helix</keyword>
<evidence type="ECO:0000256" key="2">
    <source>
        <dbReference type="ARBA" id="ARBA00022786"/>
    </source>
</evidence>
<dbReference type="KEGG" id="crb:17885319"/>
<accession>R0FPA2</accession>
<evidence type="ECO:0000313" key="5">
    <source>
        <dbReference type="EMBL" id="EOA23906.1"/>
    </source>
</evidence>
<keyword evidence="3" id="KW-0812">Transmembrane</keyword>
<gene>
    <name evidence="5" type="ORF">CARUB_v10017121mg</name>
</gene>
<evidence type="ECO:0000256" key="1">
    <source>
        <dbReference type="ARBA" id="ARBA00004906"/>
    </source>
</evidence>
<feature type="domain" description="F-box" evidence="4">
    <location>
        <begin position="112"/>
        <end position="153"/>
    </location>
</feature>
<sequence>KKEQKRIVFSLARALLSCSFVFPLRFIFRLCLCVISICIIHSYFTIQPRNVSSSSLTLSLSKDQWLLRMEAETSWTNYPYSYITYVPEAESSYSEQSDDETKVETFSMDSLLPDDLLERILSFLPIASIFRAGTVCKRWNEIVSSRRFLWNFSNNSVPQRPWYFMFTSTDDPSGYAYDPIIRKWYSFDLPCIETSNWFVASSCGLVCFMDNDCRNKIYVSNPITKQWRRLIEPPGHKSTDYTAMSTCVNRAGQANRAVNRANRSYSVSIVKSKQVPGNFFQWDLSIHLYSSETMAWTTSVNDVLSGWRGGNESVICDGVLYLLIYSTGGSDHRHGLIATNVSSTGSSSSGILMRSFIPMPCSLTCGRLMNLRERLVIVGGIGKHDRPEVIKGIGIWVLRGKEWVEMAKMPQRFFQGFGEFDDVFASSGTDDLVYIQSYGSPALVTFDMNLKYWKWSQKCPVTKKFPLQLFTGFCFEPRLEIAP</sequence>
<dbReference type="PROSITE" id="PS50181">
    <property type="entry name" value="FBOX"/>
    <property type="match status" value="1"/>
</dbReference>
<dbReference type="PANTHER" id="PTHR10706">
    <property type="entry name" value="F-BOX FAMILY PROTEIN"/>
    <property type="match status" value="1"/>
</dbReference>
<reference evidence="6" key="1">
    <citation type="journal article" date="2013" name="Nat. Genet.">
        <title>The Capsella rubella genome and the genomic consequences of rapid mating system evolution.</title>
        <authorList>
            <person name="Slotte T."/>
            <person name="Hazzouri K.M."/>
            <person name="Agren J.A."/>
            <person name="Koenig D."/>
            <person name="Maumus F."/>
            <person name="Guo Y.L."/>
            <person name="Steige K."/>
            <person name="Platts A.E."/>
            <person name="Escobar J.S."/>
            <person name="Newman L.K."/>
            <person name="Wang W."/>
            <person name="Mandakova T."/>
            <person name="Vello E."/>
            <person name="Smith L.M."/>
            <person name="Henz S.R."/>
            <person name="Steffen J."/>
            <person name="Takuno S."/>
            <person name="Brandvain Y."/>
            <person name="Coop G."/>
            <person name="Andolfatto P."/>
            <person name="Hu T.T."/>
            <person name="Blanchette M."/>
            <person name="Clark R.M."/>
            <person name="Quesneville H."/>
            <person name="Nordborg M."/>
            <person name="Gaut B.S."/>
            <person name="Lysak M.A."/>
            <person name="Jenkins J."/>
            <person name="Grimwood J."/>
            <person name="Chapman J."/>
            <person name="Prochnik S."/>
            <person name="Shu S."/>
            <person name="Rokhsar D."/>
            <person name="Schmutz J."/>
            <person name="Weigel D."/>
            <person name="Wright S.I."/>
        </authorList>
    </citation>
    <scope>NUCLEOTIDE SEQUENCE [LARGE SCALE GENOMIC DNA]</scope>
    <source>
        <strain evidence="6">cv. Monte Gargano</strain>
    </source>
</reference>
<dbReference type="Pfam" id="PF12937">
    <property type="entry name" value="F-box-like"/>
    <property type="match status" value="1"/>
</dbReference>
<dbReference type="InterPro" id="IPR001810">
    <property type="entry name" value="F-box_dom"/>
</dbReference>
<dbReference type="Proteomes" id="UP000029121">
    <property type="component" value="Unassembled WGS sequence"/>
</dbReference>
<feature type="transmembrane region" description="Helical" evidence="3">
    <location>
        <begin position="20"/>
        <end position="44"/>
    </location>
</feature>
<dbReference type="AlphaFoldDB" id="R0FPA2"/>
<name>R0FPA2_9BRAS</name>
<keyword evidence="6" id="KW-1185">Reference proteome</keyword>
<dbReference type="EMBL" id="KB870809">
    <property type="protein sequence ID" value="EOA23906.1"/>
    <property type="molecule type" value="Genomic_DNA"/>
</dbReference>
<dbReference type="OrthoDB" id="3219396at2759"/>
<proteinExistence type="predicted"/>
<dbReference type="InterPro" id="IPR036047">
    <property type="entry name" value="F-box-like_dom_sf"/>
</dbReference>
<feature type="non-terminal residue" evidence="5">
    <location>
        <position position="1"/>
    </location>
</feature>
<evidence type="ECO:0000256" key="3">
    <source>
        <dbReference type="SAM" id="Phobius"/>
    </source>
</evidence>
<organism evidence="5 6">
    <name type="scientific">Capsella rubella</name>
    <dbReference type="NCBI Taxonomy" id="81985"/>
    <lineage>
        <taxon>Eukaryota</taxon>
        <taxon>Viridiplantae</taxon>
        <taxon>Streptophyta</taxon>
        <taxon>Embryophyta</taxon>
        <taxon>Tracheophyta</taxon>
        <taxon>Spermatophyta</taxon>
        <taxon>Magnoliopsida</taxon>
        <taxon>eudicotyledons</taxon>
        <taxon>Gunneridae</taxon>
        <taxon>Pentapetalae</taxon>
        <taxon>rosids</taxon>
        <taxon>malvids</taxon>
        <taxon>Brassicales</taxon>
        <taxon>Brassicaceae</taxon>
        <taxon>Camelineae</taxon>
        <taxon>Capsella</taxon>
    </lineage>
</organism>
<dbReference type="SMART" id="SM00256">
    <property type="entry name" value="FBOX"/>
    <property type="match status" value="1"/>
</dbReference>
<evidence type="ECO:0000259" key="4">
    <source>
        <dbReference type="PROSITE" id="PS50181"/>
    </source>
</evidence>
<dbReference type="InterPro" id="IPR045048">
    <property type="entry name" value="FBXO31/39"/>
</dbReference>
<protein>
    <recommendedName>
        <fullName evidence="4">F-box domain-containing protein</fullName>
    </recommendedName>
</protein>